<evidence type="ECO:0000256" key="1">
    <source>
        <dbReference type="SAM" id="MobiDB-lite"/>
    </source>
</evidence>
<dbReference type="EMBL" id="LMYN01000004">
    <property type="protein sequence ID" value="KSA03871.1"/>
    <property type="molecule type" value="Genomic_DNA"/>
</dbReference>
<feature type="compositionally biased region" description="Acidic residues" evidence="1">
    <location>
        <begin position="156"/>
        <end position="170"/>
    </location>
</feature>
<dbReference type="OrthoDB" id="4093689at2759"/>
<evidence type="ECO:0000313" key="2">
    <source>
        <dbReference type="EMBL" id="KSA03871.1"/>
    </source>
</evidence>
<evidence type="ECO:0000313" key="3">
    <source>
        <dbReference type="Proteomes" id="UP000054251"/>
    </source>
</evidence>
<organism evidence="2 3">
    <name type="scientific">Debaryomyces fabryi</name>
    <dbReference type="NCBI Taxonomy" id="58627"/>
    <lineage>
        <taxon>Eukaryota</taxon>
        <taxon>Fungi</taxon>
        <taxon>Dikarya</taxon>
        <taxon>Ascomycota</taxon>
        <taxon>Saccharomycotina</taxon>
        <taxon>Pichiomycetes</taxon>
        <taxon>Debaryomycetaceae</taxon>
        <taxon>Debaryomyces</taxon>
    </lineage>
</organism>
<sequence length="211" mass="23276">MSAYRPKRNFPSAVNTPTAVRVEASQAINKSEAETILSDFISVSEAIAGSLPSSLDSSQVTFSNTGLSSGSGSSAILSQLKRVQRDLRGLPPLLSEVVGSTPGTIASAETVNKKIKFDDEGADVSEEPKNKKIKFDDSEVDADIEMNDPVSAELASESEPEEKEEDEEEEEKPHKESKKSKKEKHDKKEKKEKKHKKEKKEKKDKKKESKE</sequence>
<dbReference type="Pfam" id="PF08203">
    <property type="entry name" value="RNA_polI_A14"/>
    <property type="match status" value="1"/>
</dbReference>
<dbReference type="Proteomes" id="UP000054251">
    <property type="component" value="Unassembled WGS sequence"/>
</dbReference>
<feature type="compositionally biased region" description="Basic and acidic residues" evidence="1">
    <location>
        <begin position="126"/>
        <end position="137"/>
    </location>
</feature>
<name>A0A0V1Q6M1_9ASCO</name>
<feature type="region of interest" description="Disordered" evidence="1">
    <location>
        <begin position="93"/>
        <end position="211"/>
    </location>
</feature>
<evidence type="ECO:0008006" key="4">
    <source>
        <dbReference type="Google" id="ProtNLM"/>
    </source>
</evidence>
<gene>
    <name evidence="2" type="ORF">AC631_00326</name>
</gene>
<feature type="compositionally biased region" description="Polar residues" evidence="1">
    <location>
        <begin position="101"/>
        <end position="110"/>
    </location>
</feature>
<protein>
    <recommendedName>
        <fullName evidence="4">DNA-directed RNA polymerase I subunit RPA14</fullName>
    </recommendedName>
</protein>
<dbReference type="InterPro" id="IPR013239">
    <property type="entry name" value="RNA_polI_Rpa14"/>
</dbReference>
<accession>A0A0V1Q6M1</accession>
<proteinExistence type="predicted"/>
<dbReference type="AlphaFoldDB" id="A0A0V1Q6M1"/>
<dbReference type="GeneID" id="26837335"/>
<keyword evidence="3" id="KW-1185">Reference proteome</keyword>
<reference evidence="2 3" key="1">
    <citation type="submission" date="2015-11" db="EMBL/GenBank/DDBJ databases">
        <title>The genome of Debaryomyces fabryi.</title>
        <authorList>
            <person name="Tafer H."/>
            <person name="Lopandic K."/>
        </authorList>
    </citation>
    <scope>NUCLEOTIDE SEQUENCE [LARGE SCALE GENOMIC DNA]</scope>
    <source>
        <strain evidence="2 3">CBS 789</strain>
    </source>
</reference>
<dbReference type="Gene3D" id="6.10.250.3390">
    <property type="match status" value="1"/>
</dbReference>
<dbReference type="RefSeq" id="XP_015469973.1">
    <property type="nucleotide sequence ID" value="XM_015609156.1"/>
</dbReference>
<feature type="compositionally biased region" description="Basic residues" evidence="1">
    <location>
        <begin position="175"/>
        <end position="205"/>
    </location>
</feature>
<comment type="caution">
    <text evidence="2">The sequence shown here is derived from an EMBL/GenBank/DDBJ whole genome shotgun (WGS) entry which is preliminary data.</text>
</comment>